<evidence type="ECO:0000313" key="9">
    <source>
        <dbReference type="Proteomes" id="UP000265515"/>
    </source>
</evidence>
<feature type="non-terminal residue" evidence="8">
    <location>
        <position position="1"/>
    </location>
</feature>
<keyword evidence="7" id="KW-0066">ATP synthesis</keyword>
<dbReference type="PRINTS" id="PR00125">
    <property type="entry name" value="ATPASEDELTA"/>
</dbReference>
<dbReference type="InterPro" id="IPR000711">
    <property type="entry name" value="ATPase_OSCP/dsu"/>
</dbReference>
<dbReference type="PROSITE" id="PS00389">
    <property type="entry name" value="ATPASE_DELTA"/>
    <property type="match status" value="1"/>
</dbReference>
<keyword evidence="6" id="KW-0472">Membrane</keyword>
<dbReference type="GO" id="GO:0009409">
    <property type="term" value="P:response to cold"/>
    <property type="evidence" value="ECO:0007669"/>
    <property type="project" value="EnsemblPlants"/>
</dbReference>
<dbReference type="Pfam" id="PF00213">
    <property type="entry name" value="OSCP"/>
    <property type="match status" value="1"/>
</dbReference>
<keyword evidence="4" id="KW-0375">Hydrogen ion transport</keyword>
<dbReference type="Gene3D" id="1.10.520.20">
    <property type="entry name" value="N-terminal domain of the delta subunit of the F1F0-ATP synthase"/>
    <property type="match status" value="1"/>
</dbReference>
<protein>
    <recommendedName>
        <fullName evidence="10">ATP synthase subunit O, mitochondrial</fullName>
    </recommendedName>
</protein>
<dbReference type="NCBIfam" id="TIGR01145">
    <property type="entry name" value="ATP_synt_delta"/>
    <property type="match status" value="1"/>
</dbReference>
<sequence length="198" mass="21429">RAARSGGARRAAVEMSAEPLSRAYAAAVLEVGQSRDCLEALHGDMEKLQVVCKEKEMKEFLYNPVMSLEKKKEVLDMVADDLALHPYTKSFMSLLVDQKRSQLLGEVAAAFDGLYCEATGMEVAEVSSAIKLNNSQQALIAKKLQELTGAKKIKLKSTVDPSLIAGFKLKFGKGGSMLVDLSVKGQLASMQSQFAVPT</sequence>
<comment type="similarity">
    <text evidence="2">Belongs to the ATPase delta chain family.</text>
</comment>
<evidence type="ECO:0000256" key="1">
    <source>
        <dbReference type="ARBA" id="ARBA00004370"/>
    </source>
</evidence>
<accession>A0A388JJ88</accession>
<evidence type="ECO:0000256" key="4">
    <source>
        <dbReference type="ARBA" id="ARBA00022781"/>
    </source>
</evidence>
<dbReference type="OrthoDB" id="1262810at2759"/>
<proteinExistence type="inferred from homology"/>
<keyword evidence="5" id="KW-0406">Ion transport</keyword>
<dbReference type="GO" id="GO:0046933">
    <property type="term" value="F:proton-transporting ATP synthase activity, rotational mechanism"/>
    <property type="evidence" value="ECO:0007669"/>
    <property type="project" value="InterPro"/>
</dbReference>
<dbReference type="OMA" id="WFDLEMK"/>
<dbReference type="GO" id="GO:0016020">
    <property type="term" value="C:membrane"/>
    <property type="evidence" value="ECO:0007669"/>
    <property type="project" value="UniProtKB-SubCell"/>
</dbReference>
<dbReference type="GO" id="GO:0009772">
    <property type="term" value="P:photosynthetic electron transport in photosystem II"/>
    <property type="evidence" value="ECO:0007669"/>
    <property type="project" value="EnsemblPlants"/>
</dbReference>
<organism evidence="8 9">
    <name type="scientific">Chara braunii</name>
    <name type="common">Braun's stonewort</name>
    <dbReference type="NCBI Taxonomy" id="69332"/>
    <lineage>
        <taxon>Eukaryota</taxon>
        <taxon>Viridiplantae</taxon>
        <taxon>Streptophyta</taxon>
        <taxon>Charophyceae</taxon>
        <taxon>Charales</taxon>
        <taxon>Characeae</taxon>
        <taxon>Chara</taxon>
    </lineage>
</organism>
<dbReference type="GO" id="GO:0010319">
    <property type="term" value="C:stromule"/>
    <property type="evidence" value="ECO:0007669"/>
    <property type="project" value="EnsemblPlants"/>
</dbReference>
<dbReference type="AlphaFoldDB" id="A0A388JJ88"/>
<dbReference type="GO" id="GO:0003729">
    <property type="term" value="F:mRNA binding"/>
    <property type="evidence" value="ECO:0007669"/>
    <property type="project" value="EnsemblPlants"/>
</dbReference>
<dbReference type="STRING" id="69332.A0A388JJ88"/>
<evidence type="ECO:0000256" key="7">
    <source>
        <dbReference type="ARBA" id="ARBA00023310"/>
    </source>
</evidence>
<evidence type="ECO:0000313" key="8">
    <source>
        <dbReference type="EMBL" id="GBG41397.1"/>
    </source>
</evidence>
<evidence type="ECO:0000256" key="3">
    <source>
        <dbReference type="ARBA" id="ARBA00022448"/>
    </source>
</evidence>
<dbReference type="GO" id="GO:0009773">
    <property type="term" value="P:photosynthetic electron transport in photosystem I"/>
    <property type="evidence" value="ECO:0007669"/>
    <property type="project" value="EnsemblPlants"/>
</dbReference>
<comment type="caution">
    <text evidence="8">The sequence shown here is derived from an EMBL/GenBank/DDBJ whole genome shotgun (WGS) entry which is preliminary data.</text>
</comment>
<evidence type="ECO:0000256" key="6">
    <source>
        <dbReference type="ARBA" id="ARBA00023136"/>
    </source>
</evidence>
<dbReference type="EMBL" id="BFEA01008723">
    <property type="protein sequence ID" value="GBG41397.1"/>
    <property type="molecule type" value="Genomic_DNA"/>
</dbReference>
<name>A0A388JJ88_CHABU</name>
<evidence type="ECO:0008006" key="10">
    <source>
        <dbReference type="Google" id="ProtNLM"/>
    </source>
</evidence>
<keyword evidence="3" id="KW-0813">Transport</keyword>
<dbReference type="SUPFAM" id="SSF47928">
    <property type="entry name" value="N-terminal domain of the delta subunit of the F1F0-ATP synthase"/>
    <property type="match status" value="1"/>
</dbReference>
<dbReference type="InterPro" id="IPR026015">
    <property type="entry name" value="ATP_synth_OSCP/delta_N_sf"/>
</dbReference>
<dbReference type="Proteomes" id="UP000265515">
    <property type="component" value="Unassembled WGS sequence"/>
</dbReference>
<gene>
    <name evidence="8" type="ORF">CBR_g87784</name>
</gene>
<dbReference type="Gramene" id="GBG41397">
    <property type="protein sequence ID" value="GBG41397"/>
    <property type="gene ID" value="CBR_g87784"/>
</dbReference>
<keyword evidence="9" id="KW-1185">Reference proteome</keyword>
<comment type="subcellular location">
    <subcellularLocation>
        <location evidence="1">Membrane</location>
    </subcellularLocation>
</comment>
<evidence type="ECO:0000256" key="2">
    <source>
        <dbReference type="ARBA" id="ARBA00007046"/>
    </source>
</evidence>
<dbReference type="HAMAP" id="MF_01416">
    <property type="entry name" value="ATP_synth_delta_bact"/>
    <property type="match status" value="1"/>
</dbReference>
<dbReference type="PANTHER" id="PTHR11910">
    <property type="entry name" value="ATP SYNTHASE DELTA CHAIN"/>
    <property type="match status" value="1"/>
</dbReference>
<evidence type="ECO:0000256" key="5">
    <source>
        <dbReference type="ARBA" id="ARBA00023065"/>
    </source>
</evidence>
<dbReference type="InterPro" id="IPR020781">
    <property type="entry name" value="ATPase_OSCP/d_CS"/>
</dbReference>
<reference evidence="8 9" key="1">
    <citation type="journal article" date="2018" name="Cell">
        <title>The Chara Genome: Secondary Complexity and Implications for Plant Terrestrialization.</title>
        <authorList>
            <person name="Nishiyama T."/>
            <person name="Sakayama H."/>
            <person name="Vries J.D."/>
            <person name="Buschmann H."/>
            <person name="Saint-Marcoux D."/>
            <person name="Ullrich K.K."/>
            <person name="Haas F.B."/>
            <person name="Vanderstraeten L."/>
            <person name="Becker D."/>
            <person name="Lang D."/>
            <person name="Vosolsobe S."/>
            <person name="Rombauts S."/>
            <person name="Wilhelmsson P.K.I."/>
            <person name="Janitza P."/>
            <person name="Kern R."/>
            <person name="Heyl A."/>
            <person name="Rumpler F."/>
            <person name="Villalobos L.I.A.C."/>
            <person name="Clay J.M."/>
            <person name="Skokan R."/>
            <person name="Toyoda A."/>
            <person name="Suzuki Y."/>
            <person name="Kagoshima H."/>
            <person name="Schijlen E."/>
            <person name="Tajeshwar N."/>
            <person name="Catarino B."/>
            <person name="Hetherington A.J."/>
            <person name="Saltykova A."/>
            <person name="Bonnot C."/>
            <person name="Breuninger H."/>
            <person name="Symeonidi A."/>
            <person name="Radhakrishnan G.V."/>
            <person name="Van Nieuwerburgh F."/>
            <person name="Deforce D."/>
            <person name="Chang C."/>
            <person name="Karol K.G."/>
            <person name="Hedrich R."/>
            <person name="Ulvskov P."/>
            <person name="Glockner G."/>
            <person name="Delwiche C.F."/>
            <person name="Petrasek J."/>
            <person name="Van de Peer Y."/>
            <person name="Friml J."/>
            <person name="Beilby M."/>
            <person name="Dolan L."/>
            <person name="Kohara Y."/>
            <person name="Sugano S."/>
            <person name="Fujiyama A."/>
            <person name="Delaux P.-M."/>
            <person name="Quint M."/>
            <person name="TheiBen G."/>
            <person name="Hagemann M."/>
            <person name="Harholt J."/>
            <person name="Dunand C."/>
            <person name="Zachgo S."/>
            <person name="Langdale J."/>
            <person name="Maumus F."/>
            <person name="Straeten D.V.D."/>
            <person name="Gould S.B."/>
            <person name="Rensing S.A."/>
        </authorList>
    </citation>
    <scope>NUCLEOTIDE SEQUENCE [LARGE SCALE GENOMIC DNA]</scope>
    <source>
        <strain evidence="8 9">S276</strain>
    </source>
</reference>